<protein>
    <recommendedName>
        <fullName evidence="4">E4</fullName>
    </recommendedName>
</protein>
<feature type="non-terminal residue" evidence="2">
    <location>
        <position position="1"/>
    </location>
</feature>
<evidence type="ECO:0000256" key="1">
    <source>
        <dbReference type="SAM" id="MobiDB-lite"/>
    </source>
</evidence>
<proteinExistence type="predicted"/>
<feature type="compositionally biased region" description="Basic and acidic residues" evidence="1">
    <location>
        <begin position="71"/>
        <end position="85"/>
    </location>
</feature>
<gene>
    <name evidence="2" type="primary">E4</name>
</gene>
<feature type="compositionally biased region" description="Pro residues" evidence="1">
    <location>
        <begin position="10"/>
        <end position="20"/>
    </location>
</feature>
<name>I6MRF2_9PAPI</name>
<evidence type="ECO:0008006" key="4">
    <source>
        <dbReference type="Google" id="ProtNLM"/>
    </source>
</evidence>
<organism evidence="2 3">
    <name type="scientific">Human papillomavirus 142</name>
    <dbReference type="NCBI Taxonomy" id="1070415"/>
    <lineage>
        <taxon>Viruses</taxon>
        <taxon>Monodnaviria</taxon>
        <taxon>Shotokuvirae</taxon>
        <taxon>Cossaviricota</taxon>
        <taxon>Papovaviricetes</taxon>
        <taxon>Zurhausenvirales</taxon>
        <taxon>Papillomaviridae</taxon>
        <taxon>Firstpapillomavirinae</taxon>
        <taxon>Gammapapillomavirus</taxon>
        <taxon>Gammapapillomavirus 10</taxon>
    </lineage>
</organism>
<sequence length="129" mass="14535">DIKTKLFLPLLPPAPFPLPGSLPRGTASLPPPNTPRPPRKEELNKKSLRGPSVGLPPTRKYLEFDFEDEEKENKDPQNGPRKEDDQTLQTPPDLLSLLLQKWGEALDQLGEAITQDLRDYKSKLGIPQY</sequence>
<dbReference type="EMBL" id="HM999994">
    <property type="protein sequence ID" value="AEM24646.1"/>
    <property type="molecule type" value="Genomic_DNA"/>
</dbReference>
<dbReference type="Proteomes" id="UP000118666">
    <property type="component" value="Segment"/>
</dbReference>
<evidence type="ECO:0000313" key="3">
    <source>
        <dbReference type="Proteomes" id="UP000118666"/>
    </source>
</evidence>
<evidence type="ECO:0000313" key="2">
    <source>
        <dbReference type="EMBL" id="AEM24646.1"/>
    </source>
</evidence>
<feature type="region of interest" description="Disordered" evidence="1">
    <location>
        <begin position="1"/>
        <end position="93"/>
    </location>
</feature>
<accession>I6MRF2</accession>
<reference evidence="2 3" key="1">
    <citation type="submission" date="2010-07" db="EMBL/GenBank/DDBJ databases">
        <title>Survey of HPV infection in oral cavity reveals abundant novel beta and gamma HPV types.</title>
        <authorList>
            <person name="Chen Z."/>
            <person name="Sun C."/>
            <person name="Bottalico D."/>
            <person name="Burk R."/>
        </authorList>
    </citation>
    <scope>NUCLEOTIDE SEQUENCE [LARGE SCALE GENOMIC DNA]</scope>
    <source>
        <strain evidence="2">GH1302</strain>
    </source>
</reference>